<dbReference type="RefSeq" id="WP_117153391.1">
    <property type="nucleotide sequence ID" value="NZ_BMLG01000002.1"/>
</dbReference>
<feature type="transmembrane region" description="Helical" evidence="6">
    <location>
        <begin position="318"/>
        <end position="337"/>
    </location>
</feature>
<keyword evidence="5 6" id="KW-0472">Membrane</keyword>
<dbReference type="GO" id="GO:0140359">
    <property type="term" value="F:ABC-type transporter activity"/>
    <property type="evidence" value="ECO:0007669"/>
    <property type="project" value="InterPro"/>
</dbReference>
<gene>
    <name evidence="8" type="primary">yhaP</name>
    <name evidence="8" type="ORF">GCM10011351_09070</name>
</gene>
<evidence type="ECO:0000256" key="4">
    <source>
        <dbReference type="ARBA" id="ARBA00022989"/>
    </source>
</evidence>
<keyword evidence="4 6" id="KW-1133">Transmembrane helix</keyword>
<protein>
    <recommendedName>
        <fullName evidence="7">ABC-2 type transporter transmembrane domain-containing protein</fullName>
    </recommendedName>
</protein>
<dbReference type="EMBL" id="BMLG01000002">
    <property type="protein sequence ID" value="GGM25578.1"/>
    <property type="molecule type" value="Genomic_DNA"/>
</dbReference>
<evidence type="ECO:0000313" key="8">
    <source>
        <dbReference type="EMBL" id="GGM25578.1"/>
    </source>
</evidence>
<evidence type="ECO:0000256" key="2">
    <source>
        <dbReference type="ARBA" id="ARBA00022475"/>
    </source>
</evidence>
<dbReference type="Pfam" id="PF12698">
    <property type="entry name" value="ABC2_membrane_3"/>
    <property type="match status" value="1"/>
</dbReference>
<dbReference type="PANTHER" id="PTHR30294">
    <property type="entry name" value="MEMBRANE COMPONENT OF ABC TRANSPORTER YHHJ-RELATED"/>
    <property type="match status" value="1"/>
</dbReference>
<dbReference type="GO" id="GO:0005886">
    <property type="term" value="C:plasma membrane"/>
    <property type="evidence" value="ECO:0007669"/>
    <property type="project" value="UniProtKB-SubCell"/>
</dbReference>
<comment type="subcellular location">
    <subcellularLocation>
        <location evidence="1">Cell membrane</location>
        <topology evidence="1">Multi-pass membrane protein</topology>
    </subcellularLocation>
</comment>
<evidence type="ECO:0000256" key="3">
    <source>
        <dbReference type="ARBA" id="ARBA00022692"/>
    </source>
</evidence>
<feature type="transmembrane region" description="Helical" evidence="6">
    <location>
        <begin position="21"/>
        <end position="42"/>
    </location>
</feature>
<keyword evidence="2" id="KW-1003">Cell membrane</keyword>
<evidence type="ECO:0000256" key="6">
    <source>
        <dbReference type="SAM" id="Phobius"/>
    </source>
</evidence>
<dbReference type="OrthoDB" id="9768837at2"/>
<feature type="transmembrane region" description="Helical" evidence="6">
    <location>
        <begin position="373"/>
        <end position="395"/>
    </location>
</feature>
<keyword evidence="9" id="KW-1185">Reference proteome</keyword>
<reference evidence="8" key="2">
    <citation type="submission" date="2020-09" db="EMBL/GenBank/DDBJ databases">
        <authorList>
            <person name="Sun Q."/>
            <person name="Zhou Y."/>
        </authorList>
    </citation>
    <scope>NUCLEOTIDE SEQUENCE</scope>
    <source>
        <strain evidence="8">CGMCC 1.6333</strain>
    </source>
</reference>
<evidence type="ECO:0000313" key="9">
    <source>
        <dbReference type="Proteomes" id="UP000618460"/>
    </source>
</evidence>
<accession>A0A917TKN6</accession>
<dbReference type="PANTHER" id="PTHR30294:SF29">
    <property type="entry name" value="MULTIDRUG ABC TRANSPORTER PERMEASE YBHS-RELATED"/>
    <property type="match status" value="1"/>
</dbReference>
<dbReference type="InterPro" id="IPR013525">
    <property type="entry name" value="ABC2_TM"/>
</dbReference>
<feature type="transmembrane region" description="Helical" evidence="6">
    <location>
        <begin position="279"/>
        <end position="298"/>
    </location>
</feature>
<feature type="transmembrane region" description="Helical" evidence="6">
    <location>
        <begin position="233"/>
        <end position="259"/>
    </location>
</feature>
<evidence type="ECO:0000256" key="5">
    <source>
        <dbReference type="ARBA" id="ARBA00023136"/>
    </source>
</evidence>
<dbReference type="Gene3D" id="3.40.190.10">
    <property type="entry name" value="Periplasmic binding protein-like II"/>
    <property type="match status" value="1"/>
</dbReference>
<reference evidence="8" key="1">
    <citation type="journal article" date="2014" name="Int. J. Syst. Evol. Microbiol.">
        <title>Complete genome sequence of Corynebacterium casei LMG S-19264T (=DSM 44701T), isolated from a smear-ripened cheese.</title>
        <authorList>
            <consortium name="US DOE Joint Genome Institute (JGI-PGF)"/>
            <person name="Walter F."/>
            <person name="Albersmeier A."/>
            <person name="Kalinowski J."/>
            <person name="Ruckert C."/>
        </authorList>
    </citation>
    <scope>NUCLEOTIDE SEQUENCE</scope>
    <source>
        <strain evidence="8">CGMCC 1.6333</strain>
    </source>
</reference>
<name>A0A917TKN6_9BACI</name>
<dbReference type="InterPro" id="IPR051449">
    <property type="entry name" value="ABC-2_transporter_component"/>
</dbReference>
<keyword evidence="3 6" id="KW-0812">Transmembrane</keyword>
<feature type="transmembrane region" description="Helical" evidence="6">
    <location>
        <begin position="343"/>
        <end position="361"/>
    </location>
</feature>
<evidence type="ECO:0000256" key="1">
    <source>
        <dbReference type="ARBA" id="ARBA00004651"/>
    </source>
</evidence>
<proteinExistence type="predicted"/>
<feature type="domain" description="ABC-2 type transporter transmembrane" evidence="7">
    <location>
        <begin position="19"/>
        <end position="392"/>
    </location>
</feature>
<evidence type="ECO:0000259" key="7">
    <source>
        <dbReference type="Pfam" id="PF12698"/>
    </source>
</evidence>
<organism evidence="8 9">
    <name type="scientific">Paraliobacillus quinghaiensis</name>
    <dbReference type="NCBI Taxonomy" id="470815"/>
    <lineage>
        <taxon>Bacteria</taxon>
        <taxon>Bacillati</taxon>
        <taxon>Bacillota</taxon>
        <taxon>Bacilli</taxon>
        <taxon>Bacillales</taxon>
        <taxon>Bacillaceae</taxon>
        <taxon>Paraliobacillus</taxon>
    </lineage>
</organism>
<sequence length="421" mass="46697">MNKFWIVLKHTYWTRFKSKSFIITTAIFLVFILGLANIQSIIGLFDNEDEQDIVAVVDQTDEIYDMLSQNFAQTDNNISLELFDGTVEDAEEAVKSGEYVGVLSIQSSKDNLPVASYHTSQLSNTRIQSQLENHLQQIKVALATNQAGIDQSVLESIYAPIEFDTVAIENESGGEAKTEEELNGARGLVYVMLFLLYFAVLTYGNMIAMDIANEKSSRVMEILISSSSPVSQMFAKIIGIALLGLTQIGLFLIVGFIMIQQKQDELVGGFFEFFGLSEISVATFIYAIVFFLLGYLLYATLSAMLGSLVSRMEEVNQLMMPVILLIVVAFMLAMFGISVPESSVMTVTSFIPFFTPMVMFLRVGMLDVPIWEVGLSIAIMIATIAFLAFIGARVYRGGVLMYGRGASLKDFKQAMKLSKKE</sequence>
<comment type="caution">
    <text evidence="8">The sequence shown here is derived from an EMBL/GenBank/DDBJ whole genome shotgun (WGS) entry which is preliminary data.</text>
</comment>
<feature type="transmembrane region" description="Helical" evidence="6">
    <location>
        <begin position="188"/>
        <end position="212"/>
    </location>
</feature>
<dbReference type="Proteomes" id="UP000618460">
    <property type="component" value="Unassembled WGS sequence"/>
</dbReference>
<dbReference type="AlphaFoldDB" id="A0A917TKN6"/>